<proteinExistence type="predicted"/>
<accession>A0AC34RJP7</accession>
<evidence type="ECO:0000313" key="1">
    <source>
        <dbReference type="Proteomes" id="UP000887576"/>
    </source>
</evidence>
<reference evidence="2" key="1">
    <citation type="submission" date="2022-11" db="UniProtKB">
        <authorList>
            <consortium name="WormBaseParasite"/>
        </authorList>
    </citation>
    <scope>IDENTIFICATION</scope>
</reference>
<evidence type="ECO:0000313" key="2">
    <source>
        <dbReference type="WBParaSite" id="JU765_v2.g7374.t1"/>
    </source>
</evidence>
<protein>
    <submittedName>
        <fullName evidence="2">Uncharacterized protein</fullName>
    </submittedName>
</protein>
<name>A0AC34RJP7_9BILA</name>
<sequence>MHNRHQLTGRPPPVQGLKRKIHNIYELICHKNTRLAQTELTKLIKKQKVDLAALKALQLWLNIMNQKTMTAIKDLENFLETLRNVEEDDQLTLILASAFKFLGRCDKSAEGFAIYAERFDRPVYIEQCYEHFLRDLNFDELSKFAMRLVKADPLFINKRRLCVASFLQATFKKTVKERLMGFKFAMMLAKKVFSESGDKLFLDEFMSAIEFFMIEPVTIARKHFLMDKDSKTVVTRLKQPVGIEAAQQALLKVPFYDAVPIESSQSLEEQKQIQKQRIDVLKNNINDRNWNDWENAIQGALELQSEFSDSIAFKELADVFQEKIEKRELFQDELLACIRFLESTNNNEYFLGTLCNRIIDYVEKYGYSSDIIHYIVDPYQKLNLEEQNLVIERNSVFVTKYREILHSWFEQKASKPNDVFTVPGESDEEWITMLSQMDDSDVNKSRIKHCGFLIYFYYQRELLSELLEIKRSEKRRYAFDEIWKRITYWIKTLYFLEKSTIPELVNIDPLCTSVIRLCAGYFWWFYENLQDYKYLEMLACFLINYQRRHSSKNQVIHLLLVHTYCELGLAESVEQIFEEMELRHLQFQSMGYISDYFLDNIGRFDDSQKFYDVMNRRYTTYFLEMQDNLVMSCFDTRLHQALQLAIKIAEMKNSLQKAVHYNRKLYLDLILRIKTMADLKNAFMRDGWPYENSYDHRDIQIHLQNLAVQQTSYCGYFQAKTYCENVCEIHTLHILMEFIVVIGLEYKNPKFRSRLFDLNEALNMHRQFSNVSMSKTDPPVCTKVGFLRCPIVSLFLDLIQYSVGQITSLVDSEPKIEEAVEHLPSVEYLQQIFDQIELILLNLFKKNNNYGVRLQYLASTLKMSQYFSQFVVAQLNATASVLNLTSDQLKTTKKYEPVFNHFRRCAVEIRILLTFVESISKKFSKQINVLEKFKDSLEVSNAYQEKPITYTVNRYLNGMVPDLKNSLQAQKKCFSLDVLVKSGLLTT</sequence>
<dbReference type="WBParaSite" id="JU765_v2.g7374.t1">
    <property type="protein sequence ID" value="JU765_v2.g7374.t1"/>
    <property type="gene ID" value="JU765_v2.g7374"/>
</dbReference>
<dbReference type="Proteomes" id="UP000887576">
    <property type="component" value="Unplaced"/>
</dbReference>
<organism evidence="1 2">
    <name type="scientific">Panagrolaimus sp. JU765</name>
    <dbReference type="NCBI Taxonomy" id="591449"/>
    <lineage>
        <taxon>Eukaryota</taxon>
        <taxon>Metazoa</taxon>
        <taxon>Ecdysozoa</taxon>
        <taxon>Nematoda</taxon>
        <taxon>Chromadorea</taxon>
        <taxon>Rhabditida</taxon>
        <taxon>Tylenchina</taxon>
        <taxon>Panagrolaimomorpha</taxon>
        <taxon>Panagrolaimoidea</taxon>
        <taxon>Panagrolaimidae</taxon>
        <taxon>Panagrolaimus</taxon>
    </lineage>
</organism>